<evidence type="ECO:0000259" key="4">
    <source>
        <dbReference type="PROSITE" id="PS50102"/>
    </source>
</evidence>
<keyword evidence="1" id="KW-0863">Zinc-finger</keyword>
<dbReference type="InterPro" id="IPR035979">
    <property type="entry name" value="RBD_domain_sf"/>
</dbReference>
<keyword evidence="1" id="KW-0862">Zinc</keyword>
<feature type="compositionally biased region" description="Low complexity" evidence="3">
    <location>
        <begin position="202"/>
        <end position="225"/>
    </location>
</feature>
<dbReference type="PANTHER" id="PTHR48038:SF1">
    <property type="entry name" value="RIBONUCLEOPROTEIN RB97D"/>
    <property type="match status" value="1"/>
</dbReference>
<protein>
    <submittedName>
        <fullName evidence="6">RNA recognition motif 1 in vertebrate serine/arginine-rich splicing factor</fullName>
    </submittedName>
</protein>
<evidence type="ECO:0000259" key="5">
    <source>
        <dbReference type="PROSITE" id="PS50158"/>
    </source>
</evidence>
<sequence length="256" mass="29673">MSSSSRRSGSNTIFVGKLSSRVREEDLRDEFRRYGRIRDIDFRRQRGFAFIEYSSSSDAKQAVEDMDGQRFEDTRIVVQYKENRSDRNRRGPSTADVCYNCGRKGHWANECKEGNWNNRCYRCGKSGHLKKECSLSRTPSSRRESPRRSRRNRSQSGSKSKSVSDSRSRSRSKDKNRDKKRRQSYSKSSSRSKSSRSRSSRRSYSSSKSRASSSRSKSRSSNSSKENNKNQRKSMSESRSRRNSNNNRSSSPPKQN</sequence>
<feature type="compositionally biased region" description="Basic and acidic residues" evidence="3">
    <location>
        <begin position="162"/>
        <end position="177"/>
    </location>
</feature>
<name>I7M2G6_TETTS</name>
<dbReference type="SMART" id="SM00343">
    <property type="entry name" value="ZnF_C2HC"/>
    <property type="match status" value="2"/>
</dbReference>
<dbReference type="InterPro" id="IPR036875">
    <property type="entry name" value="Znf_CCHC_sf"/>
</dbReference>
<dbReference type="PROSITE" id="PS50158">
    <property type="entry name" value="ZF_CCHC"/>
    <property type="match status" value="2"/>
</dbReference>
<dbReference type="PROSITE" id="PS50102">
    <property type="entry name" value="RRM"/>
    <property type="match status" value="1"/>
</dbReference>
<evidence type="ECO:0000256" key="1">
    <source>
        <dbReference type="PROSITE-ProRule" id="PRU00047"/>
    </source>
</evidence>
<dbReference type="CDD" id="cd00590">
    <property type="entry name" value="RRM_SF"/>
    <property type="match status" value="1"/>
</dbReference>
<evidence type="ECO:0000313" key="7">
    <source>
        <dbReference type="Proteomes" id="UP000009168"/>
    </source>
</evidence>
<feature type="domain" description="CCHC-type" evidence="5">
    <location>
        <begin position="119"/>
        <end position="133"/>
    </location>
</feature>
<feature type="compositionally biased region" description="Basic and acidic residues" evidence="3">
    <location>
        <begin position="226"/>
        <end position="240"/>
    </location>
</feature>
<feature type="compositionally biased region" description="Low complexity" evidence="3">
    <location>
        <begin position="243"/>
        <end position="256"/>
    </location>
</feature>
<dbReference type="Pfam" id="PF00076">
    <property type="entry name" value="RRM_1"/>
    <property type="match status" value="1"/>
</dbReference>
<dbReference type="EMBL" id="GG662621">
    <property type="protein sequence ID" value="EAS00352.2"/>
    <property type="molecule type" value="Genomic_DNA"/>
</dbReference>
<dbReference type="InterPro" id="IPR001878">
    <property type="entry name" value="Znf_CCHC"/>
</dbReference>
<feature type="domain" description="RRM" evidence="4">
    <location>
        <begin position="11"/>
        <end position="83"/>
    </location>
</feature>
<evidence type="ECO:0000256" key="3">
    <source>
        <dbReference type="SAM" id="MobiDB-lite"/>
    </source>
</evidence>
<dbReference type="eggNOG" id="KOG0107">
    <property type="taxonomic scope" value="Eukaryota"/>
</dbReference>
<dbReference type="AlphaFoldDB" id="I7M2G6"/>
<dbReference type="InterPro" id="IPR000504">
    <property type="entry name" value="RRM_dom"/>
</dbReference>
<gene>
    <name evidence="6" type="ORF">TTHERM_00219250</name>
</gene>
<dbReference type="OrthoDB" id="606605at2759"/>
<dbReference type="InterPro" id="IPR012677">
    <property type="entry name" value="Nucleotide-bd_a/b_plait_sf"/>
</dbReference>
<dbReference type="SMART" id="SM00360">
    <property type="entry name" value="RRM"/>
    <property type="match status" value="1"/>
</dbReference>
<dbReference type="RefSeq" id="XP_001020597.2">
    <property type="nucleotide sequence ID" value="XM_001020597.3"/>
</dbReference>
<dbReference type="SUPFAM" id="SSF54928">
    <property type="entry name" value="RNA-binding domain, RBD"/>
    <property type="match status" value="1"/>
</dbReference>
<dbReference type="STRING" id="312017.I7M2G6"/>
<evidence type="ECO:0000313" key="6">
    <source>
        <dbReference type="EMBL" id="EAS00352.2"/>
    </source>
</evidence>
<keyword evidence="7" id="KW-1185">Reference proteome</keyword>
<dbReference type="PANTHER" id="PTHR48038">
    <property type="entry name" value="RIBONUCLEOPROTEIN RB97D"/>
    <property type="match status" value="1"/>
</dbReference>
<dbReference type="Gene3D" id="4.10.60.10">
    <property type="entry name" value="Zinc finger, CCHC-type"/>
    <property type="match status" value="2"/>
</dbReference>
<dbReference type="GO" id="GO:0008270">
    <property type="term" value="F:zinc ion binding"/>
    <property type="evidence" value="ECO:0007669"/>
    <property type="project" value="UniProtKB-KW"/>
</dbReference>
<accession>I7M2G6</accession>
<dbReference type="HOGENOM" id="CLU_095161_0_0_1"/>
<evidence type="ECO:0000256" key="2">
    <source>
        <dbReference type="PROSITE-ProRule" id="PRU00176"/>
    </source>
</evidence>
<dbReference type="GO" id="GO:0003723">
    <property type="term" value="F:RNA binding"/>
    <property type="evidence" value="ECO:0007669"/>
    <property type="project" value="UniProtKB-UniRule"/>
</dbReference>
<dbReference type="KEGG" id="tet:TTHERM_00219250"/>
<dbReference type="SUPFAM" id="SSF57756">
    <property type="entry name" value="Retrovirus zinc finger-like domains"/>
    <property type="match status" value="1"/>
</dbReference>
<proteinExistence type="predicted"/>
<keyword evidence="2" id="KW-0694">RNA-binding</keyword>
<dbReference type="Proteomes" id="UP000009168">
    <property type="component" value="Unassembled WGS sequence"/>
</dbReference>
<feature type="domain" description="CCHC-type" evidence="5">
    <location>
        <begin position="98"/>
        <end position="113"/>
    </location>
</feature>
<dbReference type="Gene3D" id="3.30.70.330">
    <property type="match status" value="1"/>
</dbReference>
<dbReference type="OMA" id="HGPLNCK"/>
<keyword evidence="1" id="KW-0479">Metal-binding</keyword>
<dbReference type="Pfam" id="PF00098">
    <property type="entry name" value="zf-CCHC"/>
    <property type="match status" value="2"/>
</dbReference>
<dbReference type="InParanoid" id="I7M2G6"/>
<dbReference type="GeneID" id="7837700"/>
<feature type="region of interest" description="Disordered" evidence="3">
    <location>
        <begin position="131"/>
        <end position="256"/>
    </location>
</feature>
<reference evidence="7" key="1">
    <citation type="journal article" date="2006" name="PLoS Biol.">
        <title>Macronuclear genome sequence of the ciliate Tetrahymena thermophila, a model eukaryote.</title>
        <authorList>
            <person name="Eisen J.A."/>
            <person name="Coyne R.S."/>
            <person name="Wu M."/>
            <person name="Wu D."/>
            <person name="Thiagarajan M."/>
            <person name="Wortman J.R."/>
            <person name="Badger J.H."/>
            <person name="Ren Q."/>
            <person name="Amedeo P."/>
            <person name="Jones K.M."/>
            <person name="Tallon L.J."/>
            <person name="Delcher A.L."/>
            <person name="Salzberg S.L."/>
            <person name="Silva J.C."/>
            <person name="Haas B.J."/>
            <person name="Majoros W.H."/>
            <person name="Farzad M."/>
            <person name="Carlton J.M."/>
            <person name="Smith R.K. Jr."/>
            <person name="Garg J."/>
            <person name="Pearlman R.E."/>
            <person name="Karrer K.M."/>
            <person name="Sun L."/>
            <person name="Manning G."/>
            <person name="Elde N.C."/>
            <person name="Turkewitz A.P."/>
            <person name="Asai D.J."/>
            <person name="Wilkes D.E."/>
            <person name="Wang Y."/>
            <person name="Cai H."/>
            <person name="Collins K."/>
            <person name="Stewart B.A."/>
            <person name="Lee S.R."/>
            <person name="Wilamowska K."/>
            <person name="Weinberg Z."/>
            <person name="Ruzzo W.L."/>
            <person name="Wloga D."/>
            <person name="Gaertig J."/>
            <person name="Frankel J."/>
            <person name="Tsao C.-C."/>
            <person name="Gorovsky M.A."/>
            <person name="Keeling P.J."/>
            <person name="Waller R.F."/>
            <person name="Patron N.J."/>
            <person name="Cherry J.M."/>
            <person name="Stover N.A."/>
            <person name="Krieger C.J."/>
            <person name="del Toro C."/>
            <person name="Ryder H.F."/>
            <person name="Williamson S.C."/>
            <person name="Barbeau R.A."/>
            <person name="Hamilton E.P."/>
            <person name="Orias E."/>
        </authorList>
    </citation>
    <scope>NUCLEOTIDE SEQUENCE [LARGE SCALE GENOMIC DNA]</scope>
    <source>
        <strain evidence="7">SB210</strain>
    </source>
</reference>
<organism evidence="6 7">
    <name type="scientific">Tetrahymena thermophila (strain SB210)</name>
    <dbReference type="NCBI Taxonomy" id="312017"/>
    <lineage>
        <taxon>Eukaryota</taxon>
        <taxon>Sar</taxon>
        <taxon>Alveolata</taxon>
        <taxon>Ciliophora</taxon>
        <taxon>Intramacronucleata</taxon>
        <taxon>Oligohymenophorea</taxon>
        <taxon>Hymenostomatida</taxon>
        <taxon>Tetrahymenina</taxon>
        <taxon>Tetrahymenidae</taxon>
        <taxon>Tetrahymena</taxon>
    </lineage>
</organism>